<dbReference type="AlphaFoldDB" id="A0A9D9DJU1"/>
<dbReference type="InterPro" id="IPR036927">
    <property type="entry name" value="Cyt_c_oxase-like_su1_sf"/>
</dbReference>
<evidence type="ECO:0000313" key="3">
    <source>
        <dbReference type="Proteomes" id="UP000823613"/>
    </source>
</evidence>
<dbReference type="Gene3D" id="1.20.210.10">
    <property type="entry name" value="Cytochrome c oxidase-like, subunit I domain"/>
    <property type="match status" value="1"/>
</dbReference>
<organism evidence="2 3">
    <name type="scientific">Candidatus Onthovivens merdipullorum</name>
    <dbReference type="NCBI Taxonomy" id="2840889"/>
    <lineage>
        <taxon>Bacteria</taxon>
        <taxon>Bacillati</taxon>
        <taxon>Bacillota</taxon>
        <taxon>Bacilli</taxon>
        <taxon>Bacillales</taxon>
        <taxon>Candidatus Onthovivens</taxon>
    </lineage>
</organism>
<feature type="transmembrane region" description="Helical" evidence="1">
    <location>
        <begin position="70"/>
        <end position="92"/>
    </location>
</feature>
<reference evidence="2" key="2">
    <citation type="journal article" date="2021" name="PeerJ">
        <title>Extensive microbial diversity within the chicken gut microbiome revealed by metagenomics and culture.</title>
        <authorList>
            <person name="Gilroy R."/>
            <person name="Ravi A."/>
            <person name="Getino M."/>
            <person name="Pursley I."/>
            <person name="Horton D.L."/>
            <person name="Alikhan N.F."/>
            <person name="Baker D."/>
            <person name="Gharbi K."/>
            <person name="Hall N."/>
            <person name="Watson M."/>
            <person name="Adriaenssens E.M."/>
            <person name="Foster-Nyarko E."/>
            <person name="Jarju S."/>
            <person name="Secka A."/>
            <person name="Antonio M."/>
            <person name="Oren A."/>
            <person name="Chaudhuri R.R."/>
            <person name="La Ragione R."/>
            <person name="Hildebrand F."/>
            <person name="Pallen M.J."/>
        </authorList>
    </citation>
    <scope>NUCLEOTIDE SEQUENCE</scope>
    <source>
        <strain evidence="2">11159</strain>
    </source>
</reference>
<evidence type="ECO:0000313" key="2">
    <source>
        <dbReference type="EMBL" id="MBO8428098.1"/>
    </source>
</evidence>
<gene>
    <name evidence="2" type="ORF">IAC58_06120</name>
</gene>
<keyword evidence="1" id="KW-0812">Transmembrane</keyword>
<dbReference type="InterPro" id="IPR021299">
    <property type="entry name" value="DUF2871"/>
</dbReference>
<comment type="caution">
    <text evidence="2">The sequence shown here is derived from an EMBL/GenBank/DDBJ whole genome shotgun (WGS) entry which is preliminary data.</text>
</comment>
<protein>
    <submittedName>
        <fullName evidence="2">DUF2871 domain-containing protein</fullName>
    </submittedName>
</protein>
<dbReference type="Pfam" id="PF11070">
    <property type="entry name" value="DUF2871"/>
    <property type="match status" value="1"/>
</dbReference>
<dbReference type="SUPFAM" id="SSF81442">
    <property type="entry name" value="Cytochrome c oxidase subunit I-like"/>
    <property type="match status" value="1"/>
</dbReference>
<reference evidence="2" key="1">
    <citation type="submission" date="2020-10" db="EMBL/GenBank/DDBJ databases">
        <authorList>
            <person name="Gilroy R."/>
        </authorList>
    </citation>
    <scope>NUCLEOTIDE SEQUENCE</scope>
    <source>
        <strain evidence="2">11159</strain>
    </source>
</reference>
<proteinExistence type="predicted"/>
<keyword evidence="1" id="KW-1133">Transmembrane helix</keyword>
<dbReference type="EMBL" id="JADIMY010000117">
    <property type="protein sequence ID" value="MBO8428098.1"/>
    <property type="molecule type" value="Genomic_DNA"/>
</dbReference>
<keyword evidence="1" id="KW-0472">Membrane</keyword>
<feature type="transmembrane region" description="Helical" evidence="1">
    <location>
        <begin position="104"/>
        <end position="132"/>
    </location>
</feature>
<dbReference type="Proteomes" id="UP000823613">
    <property type="component" value="Unassembled WGS sequence"/>
</dbReference>
<name>A0A9D9DJU1_9BACL</name>
<evidence type="ECO:0000256" key="1">
    <source>
        <dbReference type="SAM" id="Phobius"/>
    </source>
</evidence>
<sequence length="142" mass="15614">MKKFIIPSIIYAILGALGGVFYREFTKAIGFTNETSLSVVHTHYLILGMIMFLILLLFEKSFSFSDKKTNITLIFYHIGLNITGVMLFVRGILEVLNTNLSSGINAMISGIAGIGHLILGVSLVLILIFLAIKLFKNSKASN</sequence>
<accession>A0A9D9DJU1</accession>
<feature type="transmembrane region" description="Helical" evidence="1">
    <location>
        <begin position="42"/>
        <end position="58"/>
    </location>
</feature>